<name>A0ABM6GD69_9BACT</name>
<comment type="subcellular location">
    <subcellularLocation>
        <location evidence="1 7 8">Cytoplasm</location>
    </subcellularLocation>
</comment>
<keyword evidence="12" id="KW-1185">Reference proteome</keyword>
<dbReference type="PANTHER" id="PTHR43692">
    <property type="entry name" value="UDP-N-ACETYLMURAMOYLALANINE--D-GLUTAMATE LIGASE"/>
    <property type="match status" value="1"/>
</dbReference>
<dbReference type="InterPro" id="IPR004101">
    <property type="entry name" value="Mur_ligase_C"/>
</dbReference>
<comment type="similarity">
    <text evidence="7">Belongs to the MurCDEF family.</text>
</comment>
<gene>
    <name evidence="7" type="primary">murD</name>
    <name evidence="11" type="ORF">BW47_01285</name>
</gene>
<keyword evidence="3 7" id="KW-0963">Cytoplasm</keyword>
<dbReference type="EMBL" id="CP007389">
    <property type="protein sequence ID" value="APT73305.1"/>
    <property type="molecule type" value="Genomic_DNA"/>
</dbReference>
<dbReference type="SUPFAM" id="SSF51984">
    <property type="entry name" value="MurCD N-terminal domain"/>
    <property type="match status" value="1"/>
</dbReference>
<dbReference type="PANTHER" id="PTHR43692:SF1">
    <property type="entry name" value="UDP-N-ACETYLMURAMOYLALANINE--D-GLUTAMATE LIGASE"/>
    <property type="match status" value="1"/>
</dbReference>
<dbReference type="SUPFAM" id="SSF53623">
    <property type="entry name" value="MurD-like peptide ligases, catalytic domain"/>
    <property type="match status" value="1"/>
</dbReference>
<feature type="binding site" evidence="7">
    <location>
        <begin position="112"/>
        <end position="118"/>
    </location>
    <ligand>
        <name>ATP</name>
        <dbReference type="ChEBI" id="CHEBI:30616"/>
    </ligand>
</feature>
<dbReference type="GO" id="GO:0016874">
    <property type="term" value="F:ligase activity"/>
    <property type="evidence" value="ECO:0007669"/>
    <property type="project" value="UniProtKB-KW"/>
</dbReference>
<evidence type="ECO:0000256" key="6">
    <source>
        <dbReference type="ARBA" id="ARBA00022840"/>
    </source>
</evidence>
<sequence>MKFTLLGFGLSNKEIFKYLVKNGHEVFVSEGKKLASSDKKLLLENGVQFEENGHTEKALECDIILVSPGVHFENEIIKEAKRRSIEIDTEISFCQREFEKIGWTPFVIAVTGSVGKSTTVSLIYHLLNKKVRALLAGNIGIPIAKLLNDNLRANYLVLEISSFQLFWSKRFKPNISSILNIYPNHLNWHPDMEHYVSSKFKIASFQSKDDVFVYNPNDEYIRKNLYKVSAKKVPFRFDFSIEKLPIHLRYRQTVENVAAAKTILETMGYEFKWEFLEDFEKLPHRMEYVTEINGVKFFNDSKATNAIAVIRAIENFDDKLHLIMAGIGKNEDYTLLAKIIKEKVKILALVGPIADEIEPYLDGVRYFKVDTINQAVNQLFSMASRGDVIMLSPGGASFDAFKNFEERGEYFKQLVMQLKEGNCEEC</sequence>
<evidence type="ECO:0000256" key="5">
    <source>
        <dbReference type="ARBA" id="ARBA00022741"/>
    </source>
</evidence>
<keyword evidence="5 7" id="KW-0547">Nucleotide-binding</keyword>
<evidence type="ECO:0000256" key="3">
    <source>
        <dbReference type="ARBA" id="ARBA00022490"/>
    </source>
</evidence>
<dbReference type="InterPro" id="IPR036565">
    <property type="entry name" value="Mur-like_cat_sf"/>
</dbReference>
<protein>
    <recommendedName>
        <fullName evidence="7 8">UDP-N-acetylmuramoylalanine--D-glutamate ligase</fullName>
        <ecNumber evidence="7 8">6.3.2.9</ecNumber>
    </recommendedName>
    <alternativeName>
        <fullName evidence="7">D-glutamic acid-adding enzyme</fullName>
    </alternativeName>
    <alternativeName>
        <fullName evidence="7">UDP-N-acetylmuramoyl-L-alanyl-D-glutamate synthetase</fullName>
    </alternativeName>
</protein>
<evidence type="ECO:0000313" key="12">
    <source>
        <dbReference type="Proteomes" id="UP000185490"/>
    </source>
</evidence>
<evidence type="ECO:0000256" key="1">
    <source>
        <dbReference type="ARBA" id="ARBA00004496"/>
    </source>
</evidence>
<dbReference type="Gene3D" id="3.40.1190.10">
    <property type="entry name" value="Mur-like, catalytic domain"/>
    <property type="match status" value="1"/>
</dbReference>
<accession>A0ABM6GD69</accession>
<reference evidence="11 12" key="1">
    <citation type="submission" date="2014-02" db="EMBL/GenBank/DDBJ databases">
        <title>Diversity of Thermotogales isolates from hydrothermal vents.</title>
        <authorList>
            <person name="Haverkamp T.H.A."/>
            <person name="Lossouarn J."/>
            <person name="Geslin C."/>
            <person name="Nesbo C.L."/>
        </authorList>
    </citation>
    <scope>NUCLEOTIDE SEQUENCE [LARGE SCALE GENOMIC DNA]</scope>
    <source>
        <strain evidence="11 12">431</strain>
    </source>
</reference>
<dbReference type="InterPro" id="IPR036615">
    <property type="entry name" value="Mur_ligase_C_dom_sf"/>
</dbReference>
<comment type="function">
    <text evidence="7 8">Cell wall formation. Catalyzes the addition of glutamate to the nucleotide precursor UDP-N-acetylmuramoyl-L-alanine (UMA).</text>
</comment>
<dbReference type="Gene3D" id="3.90.190.20">
    <property type="entry name" value="Mur ligase, C-terminal domain"/>
    <property type="match status" value="1"/>
</dbReference>
<evidence type="ECO:0000256" key="7">
    <source>
        <dbReference type="HAMAP-Rule" id="MF_00639"/>
    </source>
</evidence>
<feature type="domain" description="Mur ligase central" evidence="10">
    <location>
        <begin position="110"/>
        <end position="245"/>
    </location>
</feature>
<dbReference type="HAMAP" id="MF_00639">
    <property type="entry name" value="MurD"/>
    <property type="match status" value="1"/>
</dbReference>
<comment type="catalytic activity">
    <reaction evidence="7 8">
        <text>UDP-N-acetyl-alpha-D-muramoyl-L-alanine + D-glutamate + ATP = UDP-N-acetyl-alpha-D-muramoyl-L-alanyl-D-glutamate + ADP + phosphate + H(+)</text>
        <dbReference type="Rhea" id="RHEA:16429"/>
        <dbReference type="ChEBI" id="CHEBI:15378"/>
        <dbReference type="ChEBI" id="CHEBI:29986"/>
        <dbReference type="ChEBI" id="CHEBI:30616"/>
        <dbReference type="ChEBI" id="CHEBI:43474"/>
        <dbReference type="ChEBI" id="CHEBI:83898"/>
        <dbReference type="ChEBI" id="CHEBI:83900"/>
        <dbReference type="ChEBI" id="CHEBI:456216"/>
        <dbReference type="EC" id="6.3.2.9"/>
    </reaction>
</comment>
<keyword evidence="6 7" id="KW-0067">ATP-binding</keyword>
<keyword evidence="7 8" id="KW-0133">Cell shape</keyword>
<dbReference type="InterPro" id="IPR005762">
    <property type="entry name" value="MurD"/>
</dbReference>
<keyword evidence="7 8" id="KW-0961">Cell wall biogenesis/degradation</keyword>
<evidence type="ECO:0000256" key="4">
    <source>
        <dbReference type="ARBA" id="ARBA00022598"/>
    </source>
</evidence>
<comment type="pathway">
    <text evidence="2 7 8">Cell wall biogenesis; peptidoglycan biosynthesis.</text>
</comment>
<proteinExistence type="inferred from homology"/>
<evidence type="ECO:0000259" key="10">
    <source>
        <dbReference type="Pfam" id="PF08245"/>
    </source>
</evidence>
<evidence type="ECO:0000259" key="9">
    <source>
        <dbReference type="Pfam" id="PF02875"/>
    </source>
</evidence>
<keyword evidence="7 8" id="KW-0131">Cell cycle</keyword>
<keyword evidence="7 8" id="KW-0132">Cell division</keyword>
<dbReference type="InterPro" id="IPR013221">
    <property type="entry name" value="Mur_ligase_cen"/>
</dbReference>
<keyword evidence="4 7" id="KW-0436">Ligase</keyword>
<keyword evidence="7 8" id="KW-0573">Peptidoglycan synthesis</keyword>
<dbReference type="Pfam" id="PF21377">
    <property type="entry name" value="MurD_N"/>
    <property type="match status" value="1"/>
</dbReference>
<dbReference type="NCBIfam" id="TIGR01087">
    <property type="entry name" value="murD"/>
    <property type="match status" value="1"/>
</dbReference>
<evidence type="ECO:0000313" key="11">
    <source>
        <dbReference type="EMBL" id="APT73305.1"/>
    </source>
</evidence>
<dbReference type="Gene3D" id="3.40.50.720">
    <property type="entry name" value="NAD(P)-binding Rossmann-like Domain"/>
    <property type="match status" value="1"/>
</dbReference>
<feature type="domain" description="Mur ligase C-terminal" evidence="9">
    <location>
        <begin position="284"/>
        <end position="393"/>
    </location>
</feature>
<dbReference type="EC" id="6.3.2.9" evidence="7 8"/>
<evidence type="ECO:0000256" key="8">
    <source>
        <dbReference type="RuleBase" id="RU003664"/>
    </source>
</evidence>
<dbReference type="RefSeq" id="WP_012056469.1">
    <property type="nucleotide sequence ID" value="NZ_CP007389.1"/>
</dbReference>
<evidence type="ECO:0000256" key="2">
    <source>
        <dbReference type="ARBA" id="ARBA00004752"/>
    </source>
</evidence>
<dbReference type="Pfam" id="PF08245">
    <property type="entry name" value="Mur_ligase_M"/>
    <property type="match status" value="1"/>
</dbReference>
<dbReference type="Pfam" id="PF02875">
    <property type="entry name" value="Mur_ligase_C"/>
    <property type="match status" value="1"/>
</dbReference>
<dbReference type="SUPFAM" id="SSF53244">
    <property type="entry name" value="MurD-like peptide ligases, peptide-binding domain"/>
    <property type="match status" value="1"/>
</dbReference>
<dbReference type="Proteomes" id="UP000185490">
    <property type="component" value="Chromosome"/>
</dbReference>
<organism evidence="11 12">
    <name type="scientific">Thermosipho melanesiensis</name>
    <dbReference type="NCBI Taxonomy" id="46541"/>
    <lineage>
        <taxon>Bacteria</taxon>
        <taxon>Thermotogati</taxon>
        <taxon>Thermotogota</taxon>
        <taxon>Thermotogae</taxon>
        <taxon>Thermotogales</taxon>
        <taxon>Fervidobacteriaceae</taxon>
        <taxon>Thermosipho</taxon>
    </lineage>
</organism>